<feature type="transmembrane region" description="Helical" evidence="1">
    <location>
        <begin position="20"/>
        <end position="40"/>
    </location>
</feature>
<dbReference type="EMBL" id="GBRH01172564">
    <property type="protein sequence ID" value="JAE25332.1"/>
    <property type="molecule type" value="Transcribed_RNA"/>
</dbReference>
<reference evidence="2" key="1">
    <citation type="submission" date="2014-09" db="EMBL/GenBank/DDBJ databases">
        <authorList>
            <person name="Magalhaes I.L.F."/>
            <person name="Oliveira U."/>
            <person name="Santos F.R."/>
            <person name="Vidigal T.H.D.A."/>
            <person name="Brescovit A.D."/>
            <person name="Santos A.J."/>
        </authorList>
    </citation>
    <scope>NUCLEOTIDE SEQUENCE</scope>
    <source>
        <tissue evidence="2">Shoot tissue taken approximately 20 cm above the soil surface</tissue>
    </source>
</reference>
<reference evidence="2" key="2">
    <citation type="journal article" date="2015" name="Data Brief">
        <title>Shoot transcriptome of the giant reed, Arundo donax.</title>
        <authorList>
            <person name="Barrero R.A."/>
            <person name="Guerrero F.D."/>
            <person name="Moolhuijzen P."/>
            <person name="Goolsby J.A."/>
            <person name="Tidwell J."/>
            <person name="Bellgard S.E."/>
            <person name="Bellgard M.I."/>
        </authorList>
    </citation>
    <scope>NUCLEOTIDE SEQUENCE</scope>
    <source>
        <tissue evidence="2">Shoot tissue taken approximately 20 cm above the soil surface</tissue>
    </source>
</reference>
<keyword evidence="1" id="KW-1133">Transmembrane helix</keyword>
<keyword evidence="1" id="KW-0812">Transmembrane</keyword>
<evidence type="ECO:0000256" key="1">
    <source>
        <dbReference type="SAM" id="Phobius"/>
    </source>
</evidence>
<protein>
    <submittedName>
        <fullName evidence="2">Uncharacterized protein</fullName>
    </submittedName>
</protein>
<evidence type="ECO:0000313" key="2">
    <source>
        <dbReference type="EMBL" id="JAE25332.1"/>
    </source>
</evidence>
<keyword evidence="1" id="KW-0472">Membrane</keyword>
<accession>A0A0A9GLG5</accession>
<name>A0A0A9GLG5_ARUDO</name>
<dbReference type="AlphaFoldDB" id="A0A0A9GLG5"/>
<proteinExistence type="predicted"/>
<sequence>MSTSSMFCHLYGFKQTRTNISTTMPFFLGSYCVCIFFCFSTNNDGYLPKKHGQ</sequence>
<organism evidence="2">
    <name type="scientific">Arundo donax</name>
    <name type="common">Giant reed</name>
    <name type="synonym">Donax arundinaceus</name>
    <dbReference type="NCBI Taxonomy" id="35708"/>
    <lineage>
        <taxon>Eukaryota</taxon>
        <taxon>Viridiplantae</taxon>
        <taxon>Streptophyta</taxon>
        <taxon>Embryophyta</taxon>
        <taxon>Tracheophyta</taxon>
        <taxon>Spermatophyta</taxon>
        <taxon>Magnoliopsida</taxon>
        <taxon>Liliopsida</taxon>
        <taxon>Poales</taxon>
        <taxon>Poaceae</taxon>
        <taxon>PACMAD clade</taxon>
        <taxon>Arundinoideae</taxon>
        <taxon>Arundineae</taxon>
        <taxon>Arundo</taxon>
    </lineage>
</organism>